<keyword evidence="3" id="KW-1185">Reference proteome</keyword>
<accession>A0A6L9SHU6</accession>
<evidence type="ECO:0000313" key="3">
    <source>
        <dbReference type="Proteomes" id="UP000475214"/>
    </source>
</evidence>
<comment type="caution">
    <text evidence="2">The sequence shown here is derived from an EMBL/GenBank/DDBJ whole genome shotgun (WGS) entry which is preliminary data.</text>
</comment>
<feature type="region of interest" description="Disordered" evidence="1">
    <location>
        <begin position="58"/>
        <end position="87"/>
    </location>
</feature>
<feature type="non-terminal residue" evidence="2">
    <location>
        <position position="1"/>
    </location>
</feature>
<gene>
    <name evidence="2" type="ORF">G1H10_31530</name>
</gene>
<dbReference type="EMBL" id="JAAGOA010000040">
    <property type="protein sequence ID" value="NEE04703.1"/>
    <property type="molecule type" value="Genomic_DNA"/>
</dbReference>
<name>A0A6L9SHU6_9ACTN</name>
<evidence type="ECO:0008006" key="4">
    <source>
        <dbReference type="Google" id="ProtNLM"/>
    </source>
</evidence>
<proteinExistence type="predicted"/>
<dbReference type="Proteomes" id="UP000475214">
    <property type="component" value="Unassembled WGS sequence"/>
</dbReference>
<sequence length="299" mass="31552">QFLSRDSYTGALADLNLTTSPWNNNRYAYTGGNPISYIELDGHARTCAGMSVDCAGGITETPPNPIGTSGGAGGSSGGGESGTSSDNDGIGLSDIAGFAKGFGEQGLEELQGLYAAHNCLNRDYQTCSNIGAGAQAIANDPTLLWQPIEDDWRAGNQGEAAGRGGFIILSIIAGTRGTTAATKPTGALRPTDDLVSASSAAASSTKIYSSRVLRRMADEPGPNHNFPTSFDETIFSQGTRTVVPDYFNKAKPNLSNDSVQYRMSGALNGRTGVYEIFTRPSMSGRTELIMHRFFRPDPR</sequence>
<dbReference type="AlphaFoldDB" id="A0A6L9SHU6"/>
<dbReference type="RefSeq" id="WP_163745251.1">
    <property type="nucleotide sequence ID" value="NZ_JAAGOA010000040.1"/>
</dbReference>
<feature type="compositionally biased region" description="Gly residues" evidence="1">
    <location>
        <begin position="68"/>
        <end position="81"/>
    </location>
</feature>
<evidence type="ECO:0000313" key="2">
    <source>
        <dbReference type="EMBL" id="NEE04703.1"/>
    </source>
</evidence>
<organism evidence="2 3">
    <name type="scientific">Phytoactinopolyspora halotolerans</name>
    <dbReference type="NCBI Taxonomy" id="1981512"/>
    <lineage>
        <taxon>Bacteria</taxon>
        <taxon>Bacillati</taxon>
        <taxon>Actinomycetota</taxon>
        <taxon>Actinomycetes</taxon>
        <taxon>Jiangellales</taxon>
        <taxon>Jiangellaceae</taxon>
        <taxon>Phytoactinopolyspora</taxon>
    </lineage>
</organism>
<protein>
    <recommendedName>
        <fullName evidence="4">RHS repeat-associated core domain-containing protein</fullName>
    </recommendedName>
</protein>
<evidence type="ECO:0000256" key="1">
    <source>
        <dbReference type="SAM" id="MobiDB-lite"/>
    </source>
</evidence>
<reference evidence="2 3" key="1">
    <citation type="submission" date="2020-02" db="EMBL/GenBank/DDBJ databases">
        <authorList>
            <person name="Li X.-J."/>
            <person name="Han X.-M."/>
        </authorList>
    </citation>
    <scope>NUCLEOTIDE SEQUENCE [LARGE SCALE GENOMIC DNA]</scope>
    <source>
        <strain evidence="2 3">CCTCC AB 2017055</strain>
    </source>
</reference>